<gene>
    <name evidence="1" type="ORF">L829_3104</name>
</gene>
<proteinExistence type="predicted"/>
<evidence type="ECO:0000313" key="2">
    <source>
        <dbReference type="Proteomes" id="UP000019854"/>
    </source>
</evidence>
<dbReference type="AlphaFoldDB" id="A0A829PQL0"/>
<comment type="caution">
    <text evidence="1">The sequence shown here is derived from an EMBL/GenBank/DDBJ whole genome shotgun (WGS) entry which is preliminary data.</text>
</comment>
<evidence type="ECO:0000313" key="1">
    <source>
        <dbReference type="EMBL" id="ETZ89527.1"/>
    </source>
</evidence>
<sequence>MNAGRSQQFTHPIAVIVIHHTGDQGDICASAGSQQRGKARATGPLPRLFGIDYRDGRVGT</sequence>
<reference evidence="1 2" key="1">
    <citation type="submission" date="2014-01" db="EMBL/GenBank/DDBJ databases">
        <authorList>
            <person name="Zelazny A."/>
            <person name="Olivier K."/>
            <person name="Sampaio E.P."/>
            <person name="Holland S.M."/>
            <person name="Tallon L.J."/>
            <person name="Sadzewicz L.K."/>
            <person name="Sengamalay N."/>
            <person name="Fraser C.M."/>
            <person name="Hine E."/>
            <person name="Shefchek K.A."/>
            <person name="Das S.P."/>
            <person name="Shallom S.J."/>
            <person name="Agrawal S."/>
            <person name="Tettelin H."/>
        </authorList>
    </citation>
    <scope>NUCLEOTIDE SEQUENCE [LARGE SCALE GENOMIC DNA]</scope>
    <source>
        <strain evidence="1 2">MAB_030201_1075</strain>
    </source>
</reference>
<organism evidence="1 2">
    <name type="scientific">Mycobacteroides abscessus MAB_030201_1075</name>
    <dbReference type="NCBI Taxonomy" id="1335410"/>
    <lineage>
        <taxon>Bacteria</taxon>
        <taxon>Bacillati</taxon>
        <taxon>Actinomycetota</taxon>
        <taxon>Actinomycetes</taxon>
        <taxon>Mycobacteriales</taxon>
        <taxon>Mycobacteriaceae</taxon>
        <taxon>Mycobacteroides</taxon>
        <taxon>Mycobacteroides abscessus</taxon>
    </lineage>
</organism>
<protein>
    <submittedName>
        <fullName evidence="1">Uncharacterized protein</fullName>
    </submittedName>
</protein>
<accession>A0A829PQL0</accession>
<dbReference type="Proteomes" id="UP000019854">
    <property type="component" value="Unassembled WGS sequence"/>
</dbReference>
<name>A0A829PQL0_9MYCO</name>
<dbReference type="EMBL" id="JAOX01000001">
    <property type="protein sequence ID" value="ETZ89527.1"/>
    <property type="molecule type" value="Genomic_DNA"/>
</dbReference>